<sequence length="56" mass="6131">MRQILVVANQTLGGERLKEVVRERIGQGPCTFTLVVPVVLASIFLPVVGRPRSRSS</sequence>
<dbReference type="EMBL" id="CP001737">
    <property type="protein sequence ID" value="ACV79827.1"/>
    <property type="molecule type" value="Genomic_DNA"/>
</dbReference>
<evidence type="ECO:0000313" key="3">
    <source>
        <dbReference type="Proteomes" id="UP000002218"/>
    </source>
</evidence>
<dbReference type="AlphaFoldDB" id="C8XES6"/>
<dbReference type="InterPro" id="IPR014729">
    <property type="entry name" value="Rossmann-like_a/b/a_fold"/>
</dbReference>
<gene>
    <name evidence="2" type="ordered locus">Namu_3502</name>
</gene>
<reference evidence="3" key="1">
    <citation type="submission" date="2009-09" db="EMBL/GenBank/DDBJ databases">
        <title>The complete genome of Nakamurella multipartita DSM 44233.</title>
        <authorList>
            <consortium name="US DOE Joint Genome Institute (JGI-PGF)"/>
            <person name="Lucas S."/>
            <person name="Copeland A."/>
            <person name="Lapidus A."/>
            <person name="Glavina del Rio T."/>
            <person name="Dalin E."/>
            <person name="Tice H."/>
            <person name="Bruce D."/>
            <person name="Goodwin L."/>
            <person name="Pitluck S."/>
            <person name="Kyrpides N."/>
            <person name="Mavromatis K."/>
            <person name="Ivanova N."/>
            <person name="Ovchinnikova G."/>
            <person name="Sims D."/>
            <person name="Meincke L."/>
            <person name="Brettin T."/>
            <person name="Detter J.C."/>
            <person name="Han C."/>
            <person name="Larimer F."/>
            <person name="Land M."/>
            <person name="Hauser L."/>
            <person name="Markowitz V."/>
            <person name="Cheng J.-F."/>
            <person name="Hugenholtz P."/>
            <person name="Woyke T."/>
            <person name="Wu D."/>
            <person name="Klenk H.-P."/>
            <person name="Eisen J.A."/>
        </authorList>
    </citation>
    <scope>NUCLEOTIDE SEQUENCE [LARGE SCALE GENOMIC DNA]</scope>
    <source>
        <strain evidence="3">ATCC 700099 / DSM 44233 / CIP 104796 / JCM 9543 / NBRC 105858 / Y-104</strain>
    </source>
</reference>
<keyword evidence="1" id="KW-0472">Membrane</keyword>
<dbReference type="Gene3D" id="3.40.50.620">
    <property type="entry name" value="HUPs"/>
    <property type="match status" value="1"/>
</dbReference>
<proteinExistence type="predicted"/>
<evidence type="ECO:0000256" key="1">
    <source>
        <dbReference type="SAM" id="Phobius"/>
    </source>
</evidence>
<name>C8XES6_NAKMY</name>
<keyword evidence="1" id="KW-0812">Transmembrane</keyword>
<dbReference type="Proteomes" id="UP000002218">
    <property type="component" value="Chromosome"/>
</dbReference>
<protein>
    <submittedName>
        <fullName evidence="2">Uncharacterized protein</fullName>
    </submittedName>
</protein>
<evidence type="ECO:0000313" key="2">
    <source>
        <dbReference type="EMBL" id="ACV79827.1"/>
    </source>
</evidence>
<dbReference type="HOGENOM" id="CLU_3009563_0_0_11"/>
<organism evidence="2 3">
    <name type="scientific">Nakamurella multipartita (strain ATCC 700099 / DSM 44233 / CIP 104796 / JCM 9543 / NBRC 105858 / Y-104)</name>
    <name type="common">Microsphaera multipartita</name>
    <dbReference type="NCBI Taxonomy" id="479431"/>
    <lineage>
        <taxon>Bacteria</taxon>
        <taxon>Bacillati</taxon>
        <taxon>Actinomycetota</taxon>
        <taxon>Actinomycetes</taxon>
        <taxon>Nakamurellales</taxon>
        <taxon>Nakamurellaceae</taxon>
        <taxon>Nakamurella</taxon>
    </lineage>
</organism>
<keyword evidence="3" id="KW-1185">Reference proteome</keyword>
<reference evidence="2 3" key="2">
    <citation type="journal article" date="2010" name="Stand. Genomic Sci.">
        <title>Complete genome sequence of Nakamurella multipartita type strain (Y-104).</title>
        <authorList>
            <person name="Tice H."/>
            <person name="Mayilraj S."/>
            <person name="Sims D."/>
            <person name="Lapidus A."/>
            <person name="Nolan M."/>
            <person name="Lucas S."/>
            <person name="Glavina Del Rio T."/>
            <person name="Copeland A."/>
            <person name="Cheng J.F."/>
            <person name="Meincke L."/>
            <person name="Bruce D."/>
            <person name="Goodwin L."/>
            <person name="Pitluck S."/>
            <person name="Ivanova N."/>
            <person name="Mavromatis K."/>
            <person name="Ovchinnikova G."/>
            <person name="Pati A."/>
            <person name="Chen A."/>
            <person name="Palaniappan K."/>
            <person name="Land M."/>
            <person name="Hauser L."/>
            <person name="Chang Y.J."/>
            <person name="Jeffries C.D."/>
            <person name="Detter J.C."/>
            <person name="Brettin T."/>
            <person name="Rohde M."/>
            <person name="Goker M."/>
            <person name="Bristow J."/>
            <person name="Eisen J.A."/>
            <person name="Markowitz V."/>
            <person name="Hugenholtz P."/>
            <person name="Kyrpides N.C."/>
            <person name="Klenk H.P."/>
            <person name="Chen F."/>
        </authorList>
    </citation>
    <scope>NUCLEOTIDE SEQUENCE [LARGE SCALE GENOMIC DNA]</scope>
    <source>
        <strain evidence="3">ATCC 700099 / DSM 44233 / CIP 104796 / JCM 9543 / NBRC 105858 / Y-104</strain>
    </source>
</reference>
<accession>C8XES6</accession>
<keyword evidence="1" id="KW-1133">Transmembrane helix</keyword>
<feature type="transmembrane region" description="Helical" evidence="1">
    <location>
        <begin position="25"/>
        <end position="48"/>
    </location>
</feature>
<dbReference type="KEGG" id="nml:Namu_3502"/>
<dbReference type="InParanoid" id="C8XES6"/>
<dbReference type="SUPFAM" id="SSF52402">
    <property type="entry name" value="Adenine nucleotide alpha hydrolases-like"/>
    <property type="match status" value="1"/>
</dbReference>